<dbReference type="EMBL" id="ABYI02000034">
    <property type="protein sequence ID" value="EEG72837.1"/>
    <property type="molecule type" value="Genomic_DNA"/>
</dbReference>
<name>C0C444_9FIRM</name>
<dbReference type="PROSITE" id="PS50943">
    <property type="entry name" value="HTH_CROC1"/>
    <property type="match status" value="1"/>
</dbReference>
<dbReference type="InterPro" id="IPR011051">
    <property type="entry name" value="RmlC_Cupin_sf"/>
</dbReference>
<dbReference type="GO" id="GO:0003677">
    <property type="term" value="F:DNA binding"/>
    <property type="evidence" value="ECO:0007669"/>
    <property type="project" value="UniProtKB-KW"/>
</dbReference>
<dbReference type="OrthoDB" id="9814553at2"/>
<reference evidence="3" key="1">
    <citation type="submission" date="2009-02" db="EMBL/GenBank/DDBJ databases">
        <authorList>
            <person name="Fulton L."/>
            <person name="Clifton S."/>
            <person name="Fulton B."/>
            <person name="Xu J."/>
            <person name="Minx P."/>
            <person name="Pepin K.H."/>
            <person name="Johnson M."/>
            <person name="Bhonagiri V."/>
            <person name="Nash W.E."/>
            <person name="Mardis E.R."/>
            <person name="Wilson R.K."/>
        </authorList>
    </citation>
    <scope>NUCLEOTIDE SEQUENCE [LARGE SCALE GENOMIC DNA]</scope>
    <source>
        <strain evidence="3">DSM 15053</strain>
    </source>
</reference>
<evidence type="ECO:0000313" key="3">
    <source>
        <dbReference type="EMBL" id="EEG72837.1"/>
    </source>
</evidence>
<feature type="domain" description="HTH cro/C1-type" evidence="2">
    <location>
        <begin position="28"/>
        <end position="82"/>
    </location>
</feature>
<dbReference type="CDD" id="cd00093">
    <property type="entry name" value="HTH_XRE"/>
    <property type="match status" value="1"/>
</dbReference>
<dbReference type="Proteomes" id="UP000004893">
    <property type="component" value="Unassembled WGS sequence"/>
</dbReference>
<accession>C0C444</accession>
<dbReference type="HOGENOM" id="CLU_085376_1_2_9"/>
<keyword evidence="4" id="KW-1185">Reference proteome</keyword>
<dbReference type="PANTHER" id="PTHR46797">
    <property type="entry name" value="HTH-TYPE TRANSCRIPTIONAL REGULATOR"/>
    <property type="match status" value="1"/>
</dbReference>
<gene>
    <name evidence="3" type="ORF">CLOHYLEM_06859</name>
</gene>
<evidence type="ECO:0000313" key="4">
    <source>
        <dbReference type="Proteomes" id="UP000004893"/>
    </source>
</evidence>
<dbReference type="InterPro" id="IPR010982">
    <property type="entry name" value="Lambda_DNA-bd_dom_sf"/>
</dbReference>
<protein>
    <submittedName>
        <fullName evidence="3">DNA-binding helix-turn-helix protein</fullName>
    </submittedName>
</protein>
<dbReference type="Gene3D" id="1.10.260.40">
    <property type="entry name" value="lambda repressor-like DNA-binding domains"/>
    <property type="match status" value="1"/>
</dbReference>
<dbReference type="eggNOG" id="COG1396">
    <property type="taxonomic scope" value="Bacteria"/>
</dbReference>
<organism evidence="3 4">
    <name type="scientific">[Clostridium] hylemonae DSM 15053</name>
    <dbReference type="NCBI Taxonomy" id="553973"/>
    <lineage>
        <taxon>Bacteria</taxon>
        <taxon>Bacillati</taxon>
        <taxon>Bacillota</taxon>
        <taxon>Clostridia</taxon>
        <taxon>Lachnospirales</taxon>
        <taxon>Lachnospiraceae</taxon>
    </lineage>
</organism>
<evidence type="ECO:0000259" key="2">
    <source>
        <dbReference type="PROSITE" id="PS50943"/>
    </source>
</evidence>
<dbReference type="InterPro" id="IPR050807">
    <property type="entry name" value="TransReg_Diox_bact_type"/>
</dbReference>
<dbReference type="CDD" id="cd02209">
    <property type="entry name" value="cupin_XRE_C"/>
    <property type="match status" value="1"/>
</dbReference>
<comment type="caution">
    <text evidence="3">The sequence shown here is derived from an EMBL/GenBank/DDBJ whole genome shotgun (WGS) entry which is preliminary data.</text>
</comment>
<dbReference type="GO" id="GO:0005829">
    <property type="term" value="C:cytosol"/>
    <property type="evidence" value="ECO:0007669"/>
    <property type="project" value="TreeGrafter"/>
</dbReference>
<dbReference type="RefSeq" id="WP_006444216.1">
    <property type="nucleotide sequence ID" value="NZ_CP036524.1"/>
</dbReference>
<proteinExistence type="predicted"/>
<dbReference type="SUPFAM" id="SSF47413">
    <property type="entry name" value="lambda repressor-like DNA-binding domains"/>
    <property type="match status" value="1"/>
</dbReference>
<sequence length="199" mass="22989">MKEFCSVCCGRKGAWKELNDIQLIGYSIRSQRRKKGMTLQQLSEATGLSIGYLSNLERNANSPTLVNIQKICEAFGTSLFSLLEMNKEEDIIVRHNEREPIISEEHNMKLENIDFGLDDTSFIYMTIEPDGAGDGLWWEHEYHEVGTVIKGRLTLKLDNQVFELDEGDTILIKAHTRHCYYNKTQESCVSYWTRCKEIK</sequence>
<dbReference type="InterPro" id="IPR014710">
    <property type="entry name" value="RmlC-like_jellyroll"/>
</dbReference>
<dbReference type="STRING" id="553973.CLOHYLEM_06859"/>
<dbReference type="Pfam" id="PF07883">
    <property type="entry name" value="Cupin_2"/>
    <property type="match status" value="1"/>
</dbReference>
<dbReference type="InterPro" id="IPR001387">
    <property type="entry name" value="Cro/C1-type_HTH"/>
</dbReference>
<dbReference type="AlphaFoldDB" id="C0C444"/>
<reference evidence="3" key="2">
    <citation type="submission" date="2013-06" db="EMBL/GenBank/DDBJ databases">
        <title>Draft genome sequence of Clostridium hylemonae (DSM 15053).</title>
        <authorList>
            <person name="Sudarsanam P."/>
            <person name="Ley R."/>
            <person name="Guruge J."/>
            <person name="Turnbaugh P.J."/>
            <person name="Mahowald M."/>
            <person name="Liep D."/>
            <person name="Gordon J."/>
        </authorList>
    </citation>
    <scope>NUCLEOTIDE SEQUENCE</scope>
    <source>
        <strain evidence="3">DSM 15053</strain>
    </source>
</reference>
<dbReference type="eggNOG" id="COG1917">
    <property type="taxonomic scope" value="Bacteria"/>
</dbReference>
<dbReference type="InterPro" id="IPR013096">
    <property type="entry name" value="Cupin_2"/>
</dbReference>
<dbReference type="SMART" id="SM00530">
    <property type="entry name" value="HTH_XRE"/>
    <property type="match status" value="1"/>
</dbReference>
<evidence type="ECO:0000256" key="1">
    <source>
        <dbReference type="ARBA" id="ARBA00023125"/>
    </source>
</evidence>
<dbReference type="PANTHER" id="PTHR46797:SF2">
    <property type="entry name" value="TRANSCRIPTIONAL REGULATOR"/>
    <property type="match status" value="1"/>
</dbReference>
<keyword evidence="1 3" id="KW-0238">DNA-binding</keyword>
<dbReference type="Gene3D" id="2.60.120.10">
    <property type="entry name" value="Jelly Rolls"/>
    <property type="match status" value="1"/>
</dbReference>
<dbReference type="SUPFAM" id="SSF51182">
    <property type="entry name" value="RmlC-like cupins"/>
    <property type="match status" value="1"/>
</dbReference>
<dbReference type="Pfam" id="PF01381">
    <property type="entry name" value="HTH_3"/>
    <property type="match status" value="1"/>
</dbReference>
<dbReference type="GO" id="GO:0003700">
    <property type="term" value="F:DNA-binding transcription factor activity"/>
    <property type="evidence" value="ECO:0007669"/>
    <property type="project" value="TreeGrafter"/>
</dbReference>